<keyword evidence="4" id="KW-0378">Hydrolase</keyword>
<gene>
    <name evidence="4" type="ORF">VLK81_04630</name>
</gene>
<dbReference type="RefSeq" id="WP_324619503.1">
    <property type="nucleotide sequence ID" value="NZ_JAYKOT010000003.1"/>
</dbReference>
<feature type="transmembrane region" description="Helical" evidence="1">
    <location>
        <begin position="501"/>
        <end position="521"/>
    </location>
</feature>
<reference evidence="4 5" key="1">
    <citation type="submission" date="2024-01" db="EMBL/GenBank/DDBJ databases">
        <title>Complete genome sequence of Citroniella saccharovorans strain M6.X9, isolated from human fecal sample.</title>
        <authorList>
            <person name="Cheng G."/>
            <person name="Westerholm M."/>
            <person name="Schnurer A."/>
        </authorList>
    </citation>
    <scope>NUCLEOTIDE SEQUENCE [LARGE SCALE GENOMIC DNA]</scope>
    <source>
        <strain evidence="4 5">DSM 29873</strain>
    </source>
</reference>
<evidence type="ECO:0000259" key="3">
    <source>
        <dbReference type="Pfam" id="PF00144"/>
    </source>
</evidence>
<keyword evidence="5" id="KW-1185">Reference proteome</keyword>
<dbReference type="GO" id="GO:0016787">
    <property type="term" value="F:hydrolase activity"/>
    <property type="evidence" value="ECO:0007669"/>
    <property type="project" value="UniProtKB-KW"/>
</dbReference>
<feature type="domain" description="Beta-lactamase-related" evidence="3">
    <location>
        <begin position="57"/>
        <end position="369"/>
    </location>
</feature>
<dbReference type="EC" id="3.1.1.103" evidence="4"/>
<evidence type="ECO:0000313" key="5">
    <source>
        <dbReference type="Proteomes" id="UP001357733"/>
    </source>
</evidence>
<name>A0AAW9MQE0_9FIRM</name>
<dbReference type="InterPro" id="IPR001466">
    <property type="entry name" value="Beta-lactam-related"/>
</dbReference>
<feature type="transmembrane region" description="Helical" evidence="1">
    <location>
        <begin position="575"/>
        <end position="596"/>
    </location>
</feature>
<dbReference type="InterPro" id="IPR012338">
    <property type="entry name" value="Beta-lactam/transpept-like"/>
</dbReference>
<keyword evidence="1" id="KW-0812">Transmembrane</keyword>
<comment type="caution">
    <text evidence="4">The sequence shown here is derived from an EMBL/GenBank/DDBJ whole genome shotgun (WGS) entry which is preliminary data.</text>
</comment>
<dbReference type="EMBL" id="JAYKOT010000003">
    <property type="protein sequence ID" value="MEB3429306.1"/>
    <property type="molecule type" value="Genomic_DNA"/>
</dbReference>
<keyword evidence="2" id="KW-0732">Signal</keyword>
<proteinExistence type="predicted"/>
<evidence type="ECO:0000256" key="1">
    <source>
        <dbReference type="SAM" id="Phobius"/>
    </source>
</evidence>
<dbReference type="Gene3D" id="3.40.710.10">
    <property type="entry name" value="DD-peptidase/beta-lactamase superfamily"/>
    <property type="match status" value="1"/>
</dbReference>
<keyword evidence="1" id="KW-0472">Membrane</keyword>
<dbReference type="Proteomes" id="UP001357733">
    <property type="component" value="Unassembled WGS sequence"/>
</dbReference>
<evidence type="ECO:0000313" key="4">
    <source>
        <dbReference type="EMBL" id="MEB3429306.1"/>
    </source>
</evidence>
<dbReference type="AlphaFoldDB" id="A0AAW9MQE0"/>
<feature type="chain" id="PRO_5043746005" evidence="2">
    <location>
        <begin position="28"/>
        <end position="598"/>
    </location>
</feature>
<dbReference type="InterPro" id="IPR050491">
    <property type="entry name" value="AmpC-like"/>
</dbReference>
<dbReference type="PANTHER" id="PTHR46825:SF9">
    <property type="entry name" value="BETA-LACTAMASE-RELATED DOMAIN-CONTAINING PROTEIN"/>
    <property type="match status" value="1"/>
</dbReference>
<accession>A0AAW9MQE0</accession>
<dbReference type="SUPFAM" id="SSF56601">
    <property type="entry name" value="beta-lactamase/transpeptidase-like"/>
    <property type="match status" value="1"/>
</dbReference>
<evidence type="ECO:0000256" key="2">
    <source>
        <dbReference type="SAM" id="SignalP"/>
    </source>
</evidence>
<keyword evidence="1" id="KW-1133">Transmembrane helix</keyword>
<feature type="transmembrane region" description="Helical" evidence="1">
    <location>
        <begin position="460"/>
        <end position="481"/>
    </location>
</feature>
<feature type="transmembrane region" description="Helical" evidence="1">
    <location>
        <begin position="533"/>
        <end position="555"/>
    </location>
</feature>
<feature type="signal peptide" evidence="2">
    <location>
        <begin position="1"/>
        <end position="27"/>
    </location>
</feature>
<organism evidence="4 5">
    <name type="scientific">Citroniella saccharovorans</name>
    <dbReference type="NCBI Taxonomy" id="2053367"/>
    <lineage>
        <taxon>Bacteria</taxon>
        <taxon>Bacillati</taxon>
        <taxon>Bacillota</taxon>
        <taxon>Tissierellia</taxon>
        <taxon>Tissierellales</taxon>
        <taxon>Peptoniphilaceae</taxon>
        <taxon>Citroniella</taxon>
    </lineage>
</organism>
<dbReference type="Pfam" id="PF00144">
    <property type="entry name" value="Beta-lactamase"/>
    <property type="match status" value="1"/>
</dbReference>
<protein>
    <submittedName>
        <fullName evidence="4">Serine hydrolase domain-containing protein</fullName>
        <ecNumber evidence="4">3.1.1.103</ecNumber>
    </submittedName>
</protein>
<dbReference type="PANTHER" id="PTHR46825">
    <property type="entry name" value="D-ALANYL-D-ALANINE-CARBOXYPEPTIDASE/ENDOPEPTIDASE AMPH"/>
    <property type="match status" value="1"/>
</dbReference>
<sequence length="598" mass="67716">MKSTRKFSAWILLFSIFLNQIMTGVNASNLDKKILPSGLKYSDLPRTIENYVNNHKRTTCGMNVIVYDRDGIIYENSFGYIDKESMVKSDLDSVYEWGSISKLMIWVSVMQLYEKGKLDLNVDIKNYLPENFLKNLSYDKPITMIDLMNHKAGFQDTYFIQTTDASEITTLEDALSIRSPKQVYEPGEHTAYSNWSAALAALIVQRVSGMDYVEYVHKNILKPLSMDHTSIGPKYDDNTWVKSERQKQKCYDIEGEEIGGKAMYYIHLFPAGSAAGTISDLQKFARALTPDDKNPSPLFEKKDTLKEIYSPTSFYGSSKVAKNYHGFFASEYKVETIGHGGNTFGFSSMLQFDPISGVGMVLMTNQAHETIYNYDMYEIIYGKFTDSKLSKIKRDLPKGLILNTRGIITGPLSFLGAMGVSSFSEEDLSNWWYEENEIVETQFSDFLVSSPKAVTNILCILVFIIAGIYGIINTLICGLILDPIKKKKGQAINSPIKKYSYIISSLMGLALINLFICFMRLNSGYRTGDIGSAFSYIIQSIIFAILLILMIIALIKAFKGRFDLATKKEKFKLFIIELLAVGQCMVIMIFDMYKFWAL</sequence>